<dbReference type="SUPFAM" id="SSF53218">
    <property type="entry name" value="Molybdenum cofactor biosynthesis proteins"/>
    <property type="match status" value="2"/>
</dbReference>
<evidence type="ECO:0000313" key="4">
    <source>
        <dbReference type="Proteomes" id="UP001147746"/>
    </source>
</evidence>
<evidence type="ECO:0000259" key="2">
    <source>
        <dbReference type="SMART" id="SM00852"/>
    </source>
</evidence>
<protein>
    <recommendedName>
        <fullName evidence="2">MoaB/Mog domain-containing protein</fullName>
    </recommendedName>
</protein>
<sequence>MLNRLNLLSRHFPRPFSSHPTTQTLSPLRPAPPAMTSAHPNFTKPIHTAACLIIGDEVLGGKTIDTNSPFLAKFCFGLGIQLKRVEVIPDDEEDIMEAVRRMSARYDFVVTSGGIGPTSVHPFQPPSTHSYILQSTILTQPSHDDITYQSIAKAFNLKLQLHQPAFARMKKLSKPHPMQPNFNWDTPSPGLTAKLRMVELPYDPTIPAADQAIFVAEDMWVPIAVVNGNVHILPGVPRLFERLLVNLQPSIKPRLSHLEGKATERVMISTPLPESAVAPYLTELAAKVEPRGVKVGSYPRWGKKRNTVTLVGADKEYLESLVKEVEENVQGKRVSKEDELDPKEEGETVYSQ</sequence>
<reference evidence="3" key="1">
    <citation type="submission" date="2022-12" db="EMBL/GenBank/DDBJ databases">
        <authorList>
            <person name="Petersen C."/>
        </authorList>
    </citation>
    <scope>NUCLEOTIDE SEQUENCE</scope>
    <source>
        <strain evidence="3">IBT 21472</strain>
    </source>
</reference>
<evidence type="ECO:0000256" key="1">
    <source>
        <dbReference type="SAM" id="MobiDB-lite"/>
    </source>
</evidence>
<dbReference type="InterPro" id="IPR056596">
    <property type="entry name" value="FLAD1_M"/>
</dbReference>
<dbReference type="InterPro" id="IPR001453">
    <property type="entry name" value="MoaB/Mog_dom"/>
</dbReference>
<dbReference type="Pfam" id="PF24102">
    <property type="entry name" value="FLAD1_M"/>
    <property type="match status" value="1"/>
</dbReference>
<evidence type="ECO:0000313" key="3">
    <source>
        <dbReference type="EMBL" id="KAJ5330762.1"/>
    </source>
</evidence>
<feature type="region of interest" description="Disordered" evidence="1">
    <location>
        <begin position="329"/>
        <end position="352"/>
    </location>
</feature>
<dbReference type="GO" id="GO:0047884">
    <property type="term" value="F:FAD diphosphatase activity"/>
    <property type="evidence" value="ECO:0007669"/>
    <property type="project" value="TreeGrafter"/>
</dbReference>
<keyword evidence="4" id="KW-1185">Reference proteome</keyword>
<accession>A0A9W9QBS3</accession>
<dbReference type="Proteomes" id="UP001147746">
    <property type="component" value="Unassembled WGS sequence"/>
</dbReference>
<dbReference type="Gene3D" id="3.40.980.10">
    <property type="entry name" value="MoaB/Mog-like domain"/>
    <property type="match status" value="2"/>
</dbReference>
<dbReference type="EMBL" id="JAPZBO010000001">
    <property type="protein sequence ID" value="KAJ5330762.1"/>
    <property type="molecule type" value="Genomic_DNA"/>
</dbReference>
<dbReference type="InterPro" id="IPR036425">
    <property type="entry name" value="MoaB/Mog-like_dom_sf"/>
</dbReference>
<name>A0A9W9QBS3_9EURO</name>
<gene>
    <name evidence="3" type="ORF">N7476_000545</name>
</gene>
<proteinExistence type="predicted"/>
<feature type="domain" description="MoaB/Mog" evidence="2">
    <location>
        <begin position="50"/>
        <end position="254"/>
    </location>
</feature>
<dbReference type="SMART" id="SM00852">
    <property type="entry name" value="MoCF_biosynth"/>
    <property type="match status" value="1"/>
</dbReference>
<dbReference type="PANTHER" id="PTHR47675:SF1">
    <property type="entry name" value="MOLYBDOPTERIN BINDING DOMAIN PROTEIN (AFU_ORTHOLOGUE AFUA_5G11210)"/>
    <property type="match status" value="1"/>
</dbReference>
<dbReference type="GO" id="GO:0042726">
    <property type="term" value="P:flavin-containing compound metabolic process"/>
    <property type="evidence" value="ECO:0007669"/>
    <property type="project" value="TreeGrafter"/>
</dbReference>
<dbReference type="Pfam" id="PF00994">
    <property type="entry name" value="MoCF_biosynth"/>
    <property type="match status" value="1"/>
</dbReference>
<dbReference type="CDD" id="cd00885">
    <property type="entry name" value="cinA"/>
    <property type="match status" value="1"/>
</dbReference>
<organism evidence="3 4">
    <name type="scientific">Penicillium atrosanguineum</name>
    <dbReference type="NCBI Taxonomy" id="1132637"/>
    <lineage>
        <taxon>Eukaryota</taxon>
        <taxon>Fungi</taxon>
        <taxon>Dikarya</taxon>
        <taxon>Ascomycota</taxon>
        <taxon>Pezizomycotina</taxon>
        <taxon>Eurotiomycetes</taxon>
        <taxon>Eurotiomycetidae</taxon>
        <taxon>Eurotiales</taxon>
        <taxon>Aspergillaceae</taxon>
        <taxon>Penicillium</taxon>
    </lineage>
</organism>
<comment type="caution">
    <text evidence="3">The sequence shown here is derived from an EMBL/GenBank/DDBJ whole genome shotgun (WGS) entry which is preliminary data.</text>
</comment>
<reference evidence="3" key="2">
    <citation type="journal article" date="2023" name="IMA Fungus">
        <title>Comparative genomic study of the Penicillium genus elucidates a diverse pangenome and 15 lateral gene transfer events.</title>
        <authorList>
            <person name="Petersen C."/>
            <person name="Sorensen T."/>
            <person name="Nielsen M.R."/>
            <person name="Sondergaard T.E."/>
            <person name="Sorensen J.L."/>
            <person name="Fitzpatrick D.A."/>
            <person name="Frisvad J.C."/>
            <person name="Nielsen K.L."/>
        </authorList>
    </citation>
    <scope>NUCLEOTIDE SEQUENCE</scope>
    <source>
        <strain evidence="3">IBT 21472</strain>
    </source>
</reference>
<dbReference type="AlphaFoldDB" id="A0A9W9QBS3"/>
<dbReference type="PANTHER" id="PTHR47675">
    <property type="entry name" value="MOLYBDOPTERIN BINDING DOMAIN PROTEIN (AFU_ORTHOLOGUE AFUA_5G11210)"/>
    <property type="match status" value="1"/>
</dbReference>